<keyword evidence="6" id="KW-1185">Reference proteome</keyword>
<proteinExistence type="predicted"/>
<dbReference type="GO" id="GO:0051536">
    <property type="term" value="F:iron-sulfur cluster binding"/>
    <property type="evidence" value="ECO:0007669"/>
    <property type="project" value="UniProtKB-KW"/>
</dbReference>
<evidence type="ECO:0000313" key="6">
    <source>
        <dbReference type="Proteomes" id="UP001145087"/>
    </source>
</evidence>
<feature type="domain" description="4Fe-4S ferredoxin-type" evidence="4">
    <location>
        <begin position="244"/>
        <end position="273"/>
    </location>
</feature>
<dbReference type="PROSITE" id="PS00198">
    <property type="entry name" value="4FE4S_FER_1"/>
    <property type="match status" value="1"/>
</dbReference>
<accession>A0A9X3F847</accession>
<evidence type="ECO:0000256" key="3">
    <source>
        <dbReference type="ARBA" id="ARBA00023014"/>
    </source>
</evidence>
<keyword evidence="3" id="KW-0411">Iron-sulfur</keyword>
<keyword evidence="1" id="KW-0479">Metal-binding</keyword>
<dbReference type="SUPFAM" id="SSF52218">
    <property type="entry name" value="Flavoproteins"/>
    <property type="match status" value="1"/>
</dbReference>
<name>A0A9X3F847_9BACT</name>
<sequence>MINEVQFIIAVVNPSKIEARIICTNMEDKITKHIGVLYFSPTNTTKKICKAIALGMGAENPVDLNMTIPNFRTKLASNPNAILDDIDHLIIGAPVYSGKLPIQVIDCLKSINGNGKKCTAVVVYGNRDYGIALYQMVEILSNNNFNVLAAGTFIGQHSYSDIVPVAIGRPDKTDLDKAYNLGSEIRNTANYLSLEDIPVQRDMFSKSKNYNLIQPVFKSEKCNHCSICSKRCPINIISPETGNWLNQEVKKQCIGCMACVSSCKGKARFVRANFGMKLILKYILKKASVQRQEPLTVFHSST</sequence>
<comment type="caution">
    <text evidence="5">The sequence shown here is derived from an EMBL/GenBank/DDBJ whole genome shotgun (WGS) entry which is preliminary data.</text>
</comment>
<dbReference type="InterPro" id="IPR029039">
    <property type="entry name" value="Flavoprotein-like_sf"/>
</dbReference>
<dbReference type="Pfam" id="PF13237">
    <property type="entry name" value="Fer4_10"/>
    <property type="match status" value="1"/>
</dbReference>
<dbReference type="SUPFAM" id="SSF54862">
    <property type="entry name" value="4Fe-4S ferredoxins"/>
    <property type="match status" value="1"/>
</dbReference>
<organism evidence="5 6">
    <name type="scientific">Draconibacterium aestuarii</name>
    <dbReference type="NCBI Taxonomy" id="2998507"/>
    <lineage>
        <taxon>Bacteria</taxon>
        <taxon>Pseudomonadati</taxon>
        <taxon>Bacteroidota</taxon>
        <taxon>Bacteroidia</taxon>
        <taxon>Marinilabiliales</taxon>
        <taxon>Prolixibacteraceae</taxon>
        <taxon>Draconibacterium</taxon>
    </lineage>
</organism>
<feature type="domain" description="4Fe-4S ferredoxin-type" evidence="4">
    <location>
        <begin position="213"/>
        <end position="242"/>
    </location>
</feature>
<dbReference type="EMBL" id="JAPOHD010000047">
    <property type="protein sequence ID" value="MCY1722319.1"/>
    <property type="molecule type" value="Genomic_DNA"/>
</dbReference>
<reference evidence="5" key="1">
    <citation type="submission" date="2022-11" db="EMBL/GenBank/DDBJ databases">
        <title>Marilongibacter aestuarii gen. nov., sp. nov., isolated from tidal flat sediment.</title>
        <authorList>
            <person name="Jiayan W."/>
        </authorList>
    </citation>
    <scope>NUCLEOTIDE SEQUENCE</scope>
    <source>
        <strain evidence="5">Z1-6</strain>
    </source>
</reference>
<dbReference type="AlphaFoldDB" id="A0A9X3F847"/>
<dbReference type="PROSITE" id="PS51379">
    <property type="entry name" value="4FE4S_FER_2"/>
    <property type="match status" value="2"/>
</dbReference>
<dbReference type="Gene3D" id="3.30.70.20">
    <property type="match status" value="1"/>
</dbReference>
<dbReference type="Gene3D" id="3.40.50.360">
    <property type="match status" value="1"/>
</dbReference>
<dbReference type="Proteomes" id="UP001145087">
    <property type="component" value="Unassembled WGS sequence"/>
</dbReference>
<dbReference type="RefSeq" id="WP_343334645.1">
    <property type="nucleotide sequence ID" value="NZ_JAPOHD010000047.1"/>
</dbReference>
<evidence type="ECO:0000259" key="4">
    <source>
        <dbReference type="PROSITE" id="PS51379"/>
    </source>
</evidence>
<dbReference type="InterPro" id="IPR017900">
    <property type="entry name" value="4Fe4S_Fe_S_CS"/>
</dbReference>
<evidence type="ECO:0000313" key="5">
    <source>
        <dbReference type="EMBL" id="MCY1722319.1"/>
    </source>
</evidence>
<gene>
    <name evidence="5" type="ORF">OU798_18340</name>
</gene>
<protein>
    <recommendedName>
        <fullName evidence="4">4Fe-4S ferredoxin-type domain-containing protein</fullName>
    </recommendedName>
</protein>
<keyword evidence="2" id="KW-0408">Iron</keyword>
<dbReference type="GO" id="GO:0046872">
    <property type="term" value="F:metal ion binding"/>
    <property type="evidence" value="ECO:0007669"/>
    <property type="project" value="UniProtKB-KW"/>
</dbReference>
<evidence type="ECO:0000256" key="1">
    <source>
        <dbReference type="ARBA" id="ARBA00022723"/>
    </source>
</evidence>
<evidence type="ECO:0000256" key="2">
    <source>
        <dbReference type="ARBA" id="ARBA00023004"/>
    </source>
</evidence>
<dbReference type="InterPro" id="IPR017896">
    <property type="entry name" value="4Fe4S_Fe-S-bd"/>
</dbReference>